<proteinExistence type="predicted"/>
<organism evidence="2 3">
    <name type="scientific">Mycena chlorophos</name>
    <name type="common">Agaric fungus</name>
    <name type="synonym">Agaricus chlorophos</name>
    <dbReference type="NCBI Taxonomy" id="658473"/>
    <lineage>
        <taxon>Eukaryota</taxon>
        <taxon>Fungi</taxon>
        <taxon>Dikarya</taxon>
        <taxon>Basidiomycota</taxon>
        <taxon>Agaricomycotina</taxon>
        <taxon>Agaricomycetes</taxon>
        <taxon>Agaricomycetidae</taxon>
        <taxon>Agaricales</taxon>
        <taxon>Marasmiineae</taxon>
        <taxon>Mycenaceae</taxon>
        <taxon>Mycena</taxon>
    </lineage>
</organism>
<evidence type="ECO:0000259" key="1">
    <source>
        <dbReference type="Pfam" id="PF12697"/>
    </source>
</evidence>
<dbReference type="InterPro" id="IPR000073">
    <property type="entry name" value="AB_hydrolase_1"/>
</dbReference>
<protein>
    <recommendedName>
        <fullName evidence="1">AB hydrolase-1 domain-containing protein</fullName>
    </recommendedName>
</protein>
<feature type="domain" description="AB hydrolase-1" evidence="1">
    <location>
        <begin position="31"/>
        <end position="339"/>
    </location>
</feature>
<name>A0ABQ0LJU9_MYCCL</name>
<evidence type="ECO:0000313" key="3">
    <source>
        <dbReference type="Proteomes" id="UP000815677"/>
    </source>
</evidence>
<accession>A0ABQ0LJU9</accession>
<dbReference type="InterPro" id="IPR029058">
    <property type="entry name" value="AB_hydrolase_fold"/>
</dbReference>
<dbReference type="Proteomes" id="UP000815677">
    <property type="component" value="Unassembled WGS sequence"/>
</dbReference>
<gene>
    <name evidence="2" type="ORF">MCHLO_07441</name>
</gene>
<dbReference type="Pfam" id="PF12697">
    <property type="entry name" value="Abhydrolase_6"/>
    <property type="match status" value="1"/>
</dbReference>
<dbReference type="SUPFAM" id="SSF53474">
    <property type="entry name" value="alpha/beta-Hydrolases"/>
    <property type="match status" value="1"/>
</dbReference>
<dbReference type="Gene3D" id="3.40.50.1820">
    <property type="entry name" value="alpha/beta hydrolase"/>
    <property type="match status" value="1"/>
</dbReference>
<dbReference type="EMBL" id="DF846339">
    <property type="protein sequence ID" value="GAT50171.1"/>
    <property type="molecule type" value="Genomic_DNA"/>
</dbReference>
<keyword evidence="3" id="KW-1185">Reference proteome</keyword>
<evidence type="ECO:0000313" key="2">
    <source>
        <dbReference type="EMBL" id="GAT50171.1"/>
    </source>
</evidence>
<reference evidence="2" key="1">
    <citation type="submission" date="2014-09" db="EMBL/GenBank/DDBJ databases">
        <title>Genome sequence of the luminous mushroom Mycena chlorophos for searching fungal bioluminescence genes.</title>
        <authorList>
            <person name="Tanaka Y."/>
            <person name="Kasuga D."/>
            <person name="Oba Y."/>
            <person name="Hase S."/>
            <person name="Sato K."/>
            <person name="Oba Y."/>
            <person name="Sakakibara Y."/>
        </authorList>
    </citation>
    <scope>NUCLEOTIDE SEQUENCE</scope>
</reference>
<sequence length="383" mass="42060">MLSTFTLESGVAFTYMDSGPVQQNDAYPTLFVIHGHTFHAGTFQRLHPLASDSGLRVICLNRREYGGSSLYPEDELAVFTNGTEEERAALIGVQGRDLALCIDGIIQSLALPKAGGVALMAWSLGNVFLLSVLASLDTLPAPTKERLVQWVHTAIIFQAPSFVFGIPPAENLLVPHTDPAIPPAEKDTAFAKWVSAFFEHPGDLSTHELSALTYPAPLNPPPDKKPTILRMTRDEVESVVNLAPGPRYDDFISFPPYAGILAAQAQRALWNAETRKAWVRMNEPRSGGLWAIYATADCWSTIQAGWVLEEAAKDHPGLPMRFQVLEGANHFLMWEDPQRALDVFKRCMPVPTKSTSRAGCCAPAFMAMSRIWSAICRGVLRMA</sequence>